<feature type="domain" description="Inhibitor I9" evidence="12">
    <location>
        <begin position="30"/>
        <end position="107"/>
    </location>
</feature>
<feature type="domain" description="Subtilisin-like protease fibronectin type-III" evidence="13">
    <location>
        <begin position="663"/>
        <end position="761"/>
    </location>
</feature>
<dbReference type="GeneID" id="103709345"/>
<name>A0A8B7C6S7_PHODC</name>
<comment type="similarity">
    <text evidence="1 7">Belongs to the peptidase S8 family.</text>
</comment>
<dbReference type="SUPFAM" id="SSF52743">
    <property type="entry name" value="Subtilisin-like"/>
    <property type="match status" value="1"/>
</dbReference>
<feature type="active site" description="Charge relay system" evidence="6 7">
    <location>
        <position position="548"/>
    </location>
</feature>
<reference evidence="14" key="1">
    <citation type="journal article" date="2019" name="Nat. Commun.">
        <title>Genome-wide association mapping of date palm fruit traits.</title>
        <authorList>
            <person name="Hazzouri K.M."/>
            <person name="Gros-Balthazard M."/>
            <person name="Flowers J.M."/>
            <person name="Copetti D."/>
            <person name="Lemansour A."/>
            <person name="Lebrun M."/>
            <person name="Masmoudi K."/>
            <person name="Ferrand S."/>
            <person name="Dhar M.I."/>
            <person name="Fresquez Z.A."/>
            <person name="Rosas U."/>
            <person name="Zhang J."/>
            <person name="Talag J."/>
            <person name="Lee S."/>
            <person name="Kudrna D."/>
            <person name="Powell R.F."/>
            <person name="Leitch I.J."/>
            <person name="Krueger R.R."/>
            <person name="Wing R.A."/>
            <person name="Amiri K.M.A."/>
            <person name="Purugganan M.D."/>
        </authorList>
    </citation>
    <scope>NUCLEOTIDE SEQUENCE [LARGE SCALE GENOMIC DNA]</scope>
    <source>
        <strain evidence="14">cv. Khalas</strain>
    </source>
</reference>
<accession>A0A8B7C6S7</accession>
<evidence type="ECO:0000256" key="7">
    <source>
        <dbReference type="PROSITE-ProRule" id="PRU01240"/>
    </source>
</evidence>
<evidence type="ECO:0000259" key="10">
    <source>
        <dbReference type="Pfam" id="PF00082"/>
    </source>
</evidence>
<evidence type="ECO:0000256" key="5">
    <source>
        <dbReference type="ARBA" id="ARBA00022825"/>
    </source>
</evidence>
<evidence type="ECO:0000256" key="8">
    <source>
        <dbReference type="SAM" id="MobiDB-lite"/>
    </source>
</evidence>
<evidence type="ECO:0000256" key="9">
    <source>
        <dbReference type="SAM" id="SignalP"/>
    </source>
</evidence>
<dbReference type="FunFam" id="3.40.50.200:FF:000006">
    <property type="entry name" value="Subtilisin-like protease SBT1.5"/>
    <property type="match status" value="1"/>
</dbReference>
<dbReference type="InterPro" id="IPR023828">
    <property type="entry name" value="Peptidase_S8_Ser-AS"/>
</dbReference>
<dbReference type="InterPro" id="IPR045051">
    <property type="entry name" value="SBT"/>
</dbReference>
<feature type="compositionally biased region" description="Basic and acidic residues" evidence="8">
    <location>
        <begin position="200"/>
        <end position="218"/>
    </location>
</feature>
<dbReference type="Pfam" id="PF02225">
    <property type="entry name" value="PA"/>
    <property type="match status" value="1"/>
</dbReference>
<dbReference type="InterPro" id="IPR041469">
    <property type="entry name" value="Subtilisin-like_FN3"/>
</dbReference>
<keyword evidence="14" id="KW-1185">Reference proteome</keyword>
<feature type="region of interest" description="Disordered" evidence="8">
    <location>
        <begin position="198"/>
        <end position="225"/>
    </location>
</feature>
<dbReference type="InterPro" id="IPR010259">
    <property type="entry name" value="S8pro/Inhibitor_I9"/>
</dbReference>
<protein>
    <submittedName>
        <fullName evidence="15">Subtilisin-like protease SBT1.8</fullName>
    </submittedName>
</protein>
<dbReference type="PRINTS" id="PR00723">
    <property type="entry name" value="SUBTILISIN"/>
</dbReference>
<evidence type="ECO:0000313" key="15">
    <source>
        <dbReference type="RefSeq" id="XP_008792868.2"/>
    </source>
</evidence>
<proteinExistence type="inferred from homology"/>
<feature type="active site" description="Charge relay system" evidence="6 7">
    <location>
        <position position="146"/>
    </location>
</feature>
<dbReference type="Gene3D" id="3.40.50.200">
    <property type="entry name" value="Peptidase S8/S53 domain"/>
    <property type="match status" value="1"/>
</dbReference>
<evidence type="ECO:0000259" key="11">
    <source>
        <dbReference type="Pfam" id="PF02225"/>
    </source>
</evidence>
<dbReference type="PANTHER" id="PTHR10795">
    <property type="entry name" value="PROPROTEIN CONVERTASE SUBTILISIN/KEXIN"/>
    <property type="match status" value="1"/>
</dbReference>
<dbReference type="Gene3D" id="3.30.70.80">
    <property type="entry name" value="Peptidase S8 propeptide/proteinase inhibitor I9"/>
    <property type="match status" value="1"/>
</dbReference>
<gene>
    <name evidence="15" type="primary">LOC103709345</name>
</gene>
<dbReference type="Proteomes" id="UP000228380">
    <property type="component" value="Chromosome 8"/>
</dbReference>
<feature type="domain" description="PA" evidence="11">
    <location>
        <begin position="384"/>
        <end position="462"/>
    </location>
</feature>
<dbReference type="InterPro" id="IPR037045">
    <property type="entry name" value="S8pro/Inhibitor_I9_sf"/>
</dbReference>
<dbReference type="CDD" id="cd02120">
    <property type="entry name" value="PA_subtilisin_like"/>
    <property type="match status" value="1"/>
</dbReference>
<dbReference type="AlphaFoldDB" id="A0A8B7C6S7"/>
<sequence length="766" mass="81109">MGSKLLHIVLLPLLLFVTSLAPTLVVCNQTYIVYMNPAHKPSAHPTHALWYQAHLQSLSIDPSRHLLYSYSAAFHGFAAQLLPHHLPLLRRSPAVLDLQPDPLYRLHTTRSPLFLGLPPWPPTSSRHHTFATKGGGGGDVVIGVLDTGVWPESPSFSDAGLPPVPSRWRGACESGPDFTPSLCNRKLVGARSFSRGFRASRGDAEGERASPRDREGHGTHTASTAAGAPVANASLLGYAPGTARGMAPGARVAAYKVCWTSGCYGSDILAGIDQAIEDGVDILSLSLGGGSAPYSRDPIAVGTFSAVQRGIFAACSAGNSGPSRSSLTNTAPWIATIGAGTLDRDFPAYAELGNGKRFTGVSLYGGDGMGKKMVPIVYGKGVQVGSNSSKFCLPGSLNPAEVKGKVVFCDRGINARVEKGEVVKEAGGVGMILANAAANGDELVADSHLLPAVAVGAKSGDLIREYVQSDADPMAVLSFEGTVLDVRPSPVVAAFSSRGPNMVVPRLLKPDVIGPGVNILAAWSGAIGPTGLVKDERRPEFNIMSGTSMSCPHISGVAALLKAAHPDWSPSAIKSALMTTAYTVDNTGSLLRDAAGGSNANPWIYGSGYVDPQKALSPGLVYDIAAEDYTAFLCSLDYSTNHILAISQSPNTTCSRRLSDPGNLNYPSFSVIFGRKSRRIVRYSRELTNVGLSGSVYNLTYSGPPSVSVTVRPTKLVFKQVGEKLKYTVTFTSKKQGNPTDMAFGWISWKNEQHQVRSPISYMWQM</sequence>
<feature type="domain" description="Peptidase S8/S53" evidence="10">
    <location>
        <begin position="138"/>
        <end position="592"/>
    </location>
</feature>
<keyword evidence="2 7" id="KW-0645">Protease</keyword>
<feature type="active site" description="Charge relay system" evidence="6 7">
    <location>
        <position position="217"/>
    </location>
</feature>
<evidence type="ECO:0000256" key="3">
    <source>
        <dbReference type="ARBA" id="ARBA00022729"/>
    </source>
</evidence>
<evidence type="ECO:0000256" key="6">
    <source>
        <dbReference type="PIRSR" id="PIRSR615500-1"/>
    </source>
</evidence>
<evidence type="ECO:0000256" key="4">
    <source>
        <dbReference type="ARBA" id="ARBA00022801"/>
    </source>
</evidence>
<keyword evidence="5 7" id="KW-0720">Serine protease</keyword>
<dbReference type="Pfam" id="PF17766">
    <property type="entry name" value="fn3_6"/>
    <property type="match status" value="1"/>
</dbReference>
<evidence type="ECO:0000259" key="12">
    <source>
        <dbReference type="Pfam" id="PF05922"/>
    </source>
</evidence>
<dbReference type="Pfam" id="PF00082">
    <property type="entry name" value="Peptidase_S8"/>
    <property type="match status" value="1"/>
</dbReference>
<dbReference type="InterPro" id="IPR015500">
    <property type="entry name" value="Peptidase_S8_subtilisin-rel"/>
</dbReference>
<dbReference type="PROSITE" id="PS51892">
    <property type="entry name" value="SUBTILASE"/>
    <property type="match status" value="1"/>
</dbReference>
<dbReference type="InterPro" id="IPR034197">
    <property type="entry name" value="Peptidases_S8_3"/>
</dbReference>
<dbReference type="Pfam" id="PF05922">
    <property type="entry name" value="Inhibitor_I9"/>
    <property type="match status" value="1"/>
</dbReference>
<dbReference type="GO" id="GO:0004252">
    <property type="term" value="F:serine-type endopeptidase activity"/>
    <property type="evidence" value="ECO:0007669"/>
    <property type="project" value="UniProtKB-UniRule"/>
</dbReference>
<dbReference type="Gene3D" id="3.50.30.30">
    <property type="match status" value="1"/>
</dbReference>
<keyword evidence="4 7" id="KW-0378">Hydrolase</keyword>
<dbReference type="FunFam" id="3.50.30.30:FF:000005">
    <property type="entry name" value="subtilisin-like protease SBT1.5"/>
    <property type="match status" value="1"/>
</dbReference>
<evidence type="ECO:0000313" key="14">
    <source>
        <dbReference type="Proteomes" id="UP000228380"/>
    </source>
</evidence>
<dbReference type="InterPro" id="IPR036852">
    <property type="entry name" value="Peptidase_S8/S53_dom_sf"/>
</dbReference>
<feature type="chain" id="PRO_5034537538" evidence="9">
    <location>
        <begin position="22"/>
        <end position="766"/>
    </location>
</feature>
<dbReference type="Gene3D" id="2.60.40.2310">
    <property type="match status" value="1"/>
</dbReference>
<dbReference type="RefSeq" id="XP_008792868.2">
    <property type="nucleotide sequence ID" value="XM_008794646.4"/>
</dbReference>
<dbReference type="PROSITE" id="PS00138">
    <property type="entry name" value="SUBTILASE_SER"/>
    <property type="match status" value="1"/>
</dbReference>
<organism evidence="14 15">
    <name type="scientific">Phoenix dactylifera</name>
    <name type="common">Date palm</name>
    <dbReference type="NCBI Taxonomy" id="42345"/>
    <lineage>
        <taxon>Eukaryota</taxon>
        <taxon>Viridiplantae</taxon>
        <taxon>Streptophyta</taxon>
        <taxon>Embryophyta</taxon>
        <taxon>Tracheophyta</taxon>
        <taxon>Spermatophyta</taxon>
        <taxon>Magnoliopsida</taxon>
        <taxon>Liliopsida</taxon>
        <taxon>Arecaceae</taxon>
        <taxon>Coryphoideae</taxon>
        <taxon>Phoeniceae</taxon>
        <taxon>Phoenix</taxon>
    </lineage>
</organism>
<dbReference type="OrthoDB" id="206201at2759"/>
<dbReference type="FunFam" id="2.60.40.2310:FF:000001">
    <property type="entry name" value="Subtilisin-like protease SBT1.5"/>
    <property type="match status" value="1"/>
</dbReference>
<feature type="signal peptide" evidence="9">
    <location>
        <begin position="1"/>
        <end position="21"/>
    </location>
</feature>
<evidence type="ECO:0000256" key="2">
    <source>
        <dbReference type="ARBA" id="ARBA00022670"/>
    </source>
</evidence>
<dbReference type="InterPro" id="IPR000209">
    <property type="entry name" value="Peptidase_S8/S53_dom"/>
</dbReference>
<dbReference type="GO" id="GO:0006508">
    <property type="term" value="P:proteolysis"/>
    <property type="evidence" value="ECO:0007669"/>
    <property type="project" value="UniProtKB-KW"/>
</dbReference>
<evidence type="ECO:0000259" key="13">
    <source>
        <dbReference type="Pfam" id="PF17766"/>
    </source>
</evidence>
<keyword evidence="3 9" id="KW-0732">Signal</keyword>
<evidence type="ECO:0000256" key="1">
    <source>
        <dbReference type="ARBA" id="ARBA00011073"/>
    </source>
</evidence>
<reference evidence="15" key="2">
    <citation type="submission" date="2025-08" db="UniProtKB">
        <authorList>
            <consortium name="RefSeq"/>
        </authorList>
    </citation>
    <scope>IDENTIFICATION</scope>
    <source>
        <tissue evidence="15">Young leaves</tissue>
    </source>
</reference>
<dbReference type="CDD" id="cd04852">
    <property type="entry name" value="Peptidases_S8_3"/>
    <property type="match status" value="1"/>
</dbReference>
<dbReference type="KEGG" id="pda:103709345"/>
<dbReference type="InterPro" id="IPR003137">
    <property type="entry name" value="PA_domain"/>
</dbReference>